<comment type="subcellular location">
    <subcellularLocation>
        <location evidence="3">Endoplasmic reticulum membrane</location>
        <topology evidence="3">Peripheral membrane protein</topology>
    </subcellularLocation>
    <subcellularLocation>
        <location evidence="2">Microsome membrane</location>
        <topology evidence="2">Peripheral membrane protein</topology>
    </subcellularLocation>
</comment>
<evidence type="ECO:0000256" key="5">
    <source>
        <dbReference type="ARBA" id="ARBA00022617"/>
    </source>
</evidence>
<dbReference type="PRINTS" id="PR00385">
    <property type="entry name" value="P450"/>
</dbReference>
<dbReference type="InterPro" id="IPR001128">
    <property type="entry name" value="Cyt_P450"/>
</dbReference>
<comment type="function">
    <text evidence="11">Cytochromes P450 are a group of heme-thiolate monooxygenases. They oxidize a variety of structurally unrelated compounds, including steroids, fatty acids, and xenobiotics.</text>
</comment>
<keyword evidence="7" id="KW-0492">Microsome</keyword>
<evidence type="ECO:0000256" key="11">
    <source>
        <dbReference type="ARBA" id="ARBA00043906"/>
    </source>
</evidence>
<dbReference type="InterPro" id="IPR002401">
    <property type="entry name" value="Cyt_P450_E_grp-I"/>
</dbReference>
<dbReference type="InterPro" id="IPR017972">
    <property type="entry name" value="Cyt_P450_CS"/>
</dbReference>
<name>A0A7R9L0K8_9ACAR</name>
<comment type="similarity">
    <text evidence="4">Belongs to the cytochrome P450 family.</text>
</comment>
<keyword evidence="10" id="KW-0503">Monooxygenase</keyword>
<evidence type="ECO:0000256" key="1">
    <source>
        <dbReference type="ARBA" id="ARBA00001971"/>
    </source>
</evidence>
<dbReference type="InterPro" id="IPR036396">
    <property type="entry name" value="Cyt_P450_sf"/>
</dbReference>
<dbReference type="PANTHER" id="PTHR24302">
    <property type="entry name" value="CYTOCHROME P450 FAMILY 3"/>
    <property type="match status" value="1"/>
</dbReference>
<sequence>MAGNGQQQQQAVAPVAAAPVFEPFRTFAAFVGQGLQRWRIAAARRVVDQHGLSVAAYQRNPTDARQYDRLPYDEWYHGDYTGQYLVTCQVLNLFYVGRTAHNHNLSLSINNDDFLAYWELRARRQFGAHVCLARSGRVENIYLAVGATELICRRTPISQVYPTVRRREGGYCAPNAVPAAVNEQIYSFQNAVTGAMVYVRGTYQLTVGLRYNHLLGGRAYNTTPAHLAGERYYIRYERYVKPHRFGQVYEVTGADVANSLANARAETMRIGSPMTECFAIYVCAGAKLVVIDEYNNSNPLVHSAHNRTLVQQGGVVIVEGALELRPPTTLAAHHFNWTGIGHNNHPLDCGHLDVAINVGLVAHPVLFLAPNESEYGSIAWELTLIRGNHRGQWYPGDPQGRRRTCLLTAPEGGRLEALLDWDEGAVELAARHSYERLYESCVQMNNDPHRVFHEQTFQCPQDVNLMWRILTNRMVDNGETEGPDRTVTVDIDAGVGNTFARERPADQQRLPVLYNCHRVVNWRRDNERMSLFPPVPPYYPAIQYAGAEEIGFNVHIGKQTVDYKYDNQTHRVAPDPLLYRKLDDTAFKLAPDTRYMPIHYGWRQLIDAKVADLCDGVNAYLGIDGWIYSYKHLTAHLDYFEKIGVKGPKPLPIFGNLLDLLFASKAVLDVRRLEQFGKIHGIYVGNKPSIQVAEPELIKQILIKDSKVFNTNVKPSDGGHPIIKHLLIMARGDTWRRMRAAITPALTVGRMRQHYPQMRQCVSEQLLDVMQTHADSRQALEIKRTFDCFSLSTTTRCAFGVHTDPRKDLRHPFVANAWTLHDVPAWKIYAVQILTFLPGKLLNMLNLNSPYDERRIANICDTVVDVMRARERSADKGSDMISMFMDWKLDPNAKQPDDDNQDEDNQKSDGNSNQTNLTDKAMTEAEIIAQGFGIYTTGFDQVSNLLTFIAYELAVKPEAQDRLYEEIAGAVDSDGEIGFDALSKLPYLEAVIDESLRLNSTPFKVFRMPGHDYPLGDTGIVVPAGQGIEIPVFAMHQSGEFFDDPDKFNPDRFLPEYRHNIKPFTFMPFSAGARVCPGKAFVILEAKLALAHIVRRFRLGIPRQQTVPPVLKTHPFMKSLNTLYISVENREQR</sequence>
<dbReference type="FunFam" id="1.10.630.10:FF:000182">
    <property type="entry name" value="Cytochrome P450 3A4"/>
    <property type="match status" value="1"/>
</dbReference>
<evidence type="ECO:0000256" key="4">
    <source>
        <dbReference type="ARBA" id="ARBA00010617"/>
    </source>
</evidence>
<evidence type="ECO:0000256" key="2">
    <source>
        <dbReference type="ARBA" id="ARBA00004174"/>
    </source>
</evidence>
<evidence type="ECO:0000256" key="3">
    <source>
        <dbReference type="ARBA" id="ARBA00004406"/>
    </source>
</evidence>
<dbReference type="GO" id="GO:0016705">
    <property type="term" value="F:oxidoreductase activity, acting on paired donors, with incorporation or reduction of molecular oxygen"/>
    <property type="evidence" value="ECO:0007669"/>
    <property type="project" value="InterPro"/>
</dbReference>
<dbReference type="InterPro" id="IPR050705">
    <property type="entry name" value="Cytochrome_P450_3A"/>
</dbReference>
<protein>
    <recommendedName>
        <fullName evidence="16">Cytochrome P450</fullName>
    </recommendedName>
</protein>
<dbReference type="Proteomes" id="UP000759131">
    <property type="component" value="Unassembled WGS sequence"/>
</dbReference>
<feature type="compositionally biased region" description="Polar residues" evidence="13">
    <location>
        <begin position="908"/>
        <end position="918"/>
    </location>
</feature>
<dbReference type="Gene3D" id="1.10.630.10">
    <property type="entry name" value="Cytochrome P450"/>
    <property type="match status" value="1"/>
</dbReference>
<dbReference type="GO" id="GO:0020037">
    <property type="term" value="F:heme binding"/>
    <property type="evidence" value="ECO:0007669"/>
    <property type="project" value="InterPro"/>
</dbReference>
<comment type="cofactor">
    <cofactor evidence="1 12">
        <name>heme</name>
        <dbReference type="ChEBI" id="CHEBI:30413"/>
    </cofactor>
</comment>
<dbReference type="PRINTS" id="PR00463">
    <property type="entry name" value="EP450I"/>
</dbReference>
<evidence type="ECO:0000313" key="15">
    <source>
        <dbReference type="Proteomes" id="UP000759131"/>
    </source>
</evidence>
<evidence type="ECO:0000256" key="9">
    <source>
        <dbReference type="ARBA" id="ARBA00023004"/>
    </source>
</evidence>
<dbReference type="PANTHER" id="PTHR24302:SF15">
    <property type="entry name" value="FATTY-ACID PEROXYGENASE"/>
    <property type="match status" value="1"/>
</dbReference>
<dbReference type="GO" id="GO:0005506">
    <property type="term" value="F:iron ion binding"/>
    <property type="evidence" value="ECO:0007669"/>
    <property type="project" value="InterPro"/>
</dbReference>
<dbReference type="SUPFAM" id="SSF48264">
    <property type="entry name" value="Cytochrome P450"/>
    <property type="match status" value="1"/>
</dbReference>
<dbReference type="GO" id="GO:0008395">
    <property type="term" value="F:steroid hydroxylase activity"/>
    <property type="evidence" value="ECO:0007669"/>
    <property type="project" value="TreeGrafter"/>
</dbReference>
<keyword evidence="7" id="KW-0256">Endoplasmic reticulum</keyword>
<evidence type="ECO:0008006" key="16">
    <source>
        <dbReference type="Google" id="ProtNLM"/>
    </source>
</evidence>
<evidence type="ECO:0000256" key="8">
    <source>
        <dbReference type="ARBA" id="ARBA00023002"/>
    </source>
</evidence>
<evidence type="ECO:0000313" key="14">
    <source>
        <dbReference type="EMBL" id="CAD7631678.1"/>
    </source>
</evidence>
<dbReference type="EMBL" id="CAJPIZ010009826">
    <property type="protein sequence ID" value="CAG2112108.1"/>
    <property type="molecule type" value="Genomic_DNA"/>
</dbReference>
<evidence type="ECO:0000256" key="10">
    <source>
        <dbReference type="ARBA" id="ARBA00023033"/>
    </source>
</evidence>
<keyword evidence="8" id="KW-0560">Oxidoreductase</keyword>
<gene>
    <name evidence="14" type="ORF">OSB1V03_LOCUS12087</name>
</gene>
<evidence type="ECO:0000256" key="13">
    <source>
        <dbReference type="SAM" id="MobiDB-lite"/>
    </source>
</evidence>
<dbReference type="Pfam" id="PF00067">
    <property type="entry name" value="p450"/>
    <property type="match status" value="1"/>
</dbReference>
<feature type="binding site" description="axial binding residue" evidence="12">
    <location>
        <position position="1076"/>
    </location>
    <ligand>
        <name>heme</name>
        <dbReference type="ChEBI" id="CHEBI:30413"/>
    </ligand>
    <ligandPart>
        <name>Fe</name>
        <dbReference type="ChEBI" id="CHEBI:18248"/>
    </ligandPart>
</feature>
<dbReference type="OrthoDB" id="6428965at2759"/>
<keyword evidence="15" id="KW-1185">Reference proteome</keyword>
<feature type="region of interest" description="Disordered" evidence="13">
    <location>
        <begin position="891"/>
        <end position="919"/>
    </location>
</feature>
<reference evidence="14" key="1">
    <citation type="submission" date="2020-11" db="EMBL/GenBank/DDBJ databases">
        <authorList>
            <person name="Tran Van P."/>
        </authorList>
    </citation>
    <scope>NUCLEOTIDE SEQUENCE</scope>
</reference>
<evidence type="ECO:0000256" key="12">
    <source>
        <dbReference type="PIRSR" id="PIRSR602401-1"/>
    </source>
</evidence>
<keyword evidence="6 12" id="KW-0479">Metal-binding</keyword>
<organism evidence="14">
    <name type="scientific">Medioppia subpectinata</name>
    <dbReference type="NCBI Taxonomy" id="1979941"/>
    <lineage>
        <taxon>Eukaryota</taxon>
        <taxon>Metazoa</taxon>
        <taxon>Ecdysozoa</taxon>
        <taxon>Arthropoda</taxon>
        <taxon>Chelicerata</taxon>
        <taxon>Arachnida</taxon>
        <taxon>Acari</taxon>
        <taxon>Acariformes</taxon>
        <taxon>Sarcoptiformes</taxon>
        <taxon>Oribatida</taxon>
        <taxon>Brachypylina</taxon>
        <taxon>Oppioidea</taxon>
        <taxon>Oppiidae</taxon>
        <taxon>Medioppia</taxon>
    </lineage>
</organism>
<keyword evidence="5 12" id="KW-0349">Heme</keyword>
<evidence type="ECO:0000256" key="6">
    <source>
        <dbReference type="ARBA" id="ARBA00022723"/>
    </source>
</evidence>
<proteinExistence type="inferred from homology"/>
<dbReference type="EMBL" id="OC864401">
    <property type="protein sequence ID" value="CAD7631678.1"/>
    <property type="molecule type" value="Genomic_DNA"/>
</dbReference>
<accession>A0A7R9L0K8</accession>
<dbReference type="PROSITE" id="PS00086">
    <property type="entry name" value="CYTOCHROME_P450"/>
    <property type="match status" value="1"/>
</dbReference>
<evidence type="ECO:0000256" key="7">
    <source>
        <dbReference type="ARBA" id="ARBA00022848"/>
    </source>
</evidence>
<dbReference type="AlphaFoldDB" id="A0A7R9L0K8"/>
<dbReference type="GO" id="GO:0005789">
    <property type="term" value="C:endoplasmic reticulum membrane"/>
    <property type="evidence" value="ECO:0007669"/>
    <property type="project" value="UniProtKB-SubCell"/>
</dbReference>
<keyword evidence="9 12" id="KW-0408">Iron</keyword>